<dbReference type="InterPro" id="IPR015424">
    <property type="entry name" value="PyrdxlP-dep_Trfase"/>
</dbReference>
<dbReference type="InterPro" id="IPR015421">
    <property type="entry name" value="PyrdxlP-dep_Trfase_major"/>
</dbReference>
<keyword evidence="8" id="KW-1185">Reference proteome</keyword>
<evidence type="ECO:0000256" key="4">
    <source>
        <dbReference type="ARBA" id="ARBA00022679"/>
    </source>
</evidence>
<keyword evidence="5" id="KW-0663">Pyridoxal phosphate</keyword>
<dbReference type="GO" id="GO:1901605">
    <property type="term" value="P:alpha-amino acid metabolic process"/>
    <property type="evidence" value="ECO:0007669"/>
    <property type="project" value="TreeGrafter"/>
</dbReference>
<sequence length="533" mass="59723">MRIRLWCPLERKRRFLLASFSSAAAAVWIEFQGREWWHTREMRLFKRFRAAFSIRLAEKEWPRFTNSLNCDGRIFRRGSRFGFLKMTWAESKSMQQHSTNDVGARKVLPTEFYASFLSNAAKRRKPSPIRSLIPMEAAPHMISMLAGKPDPNTYPFASMVVSVKSPDSSSLTDIELRGEDLATALQYNESGGVPELVEWVTGLLKDVHELGEEEEDGLRVCIGAGSQDLLYKALTVLVDPGDTVVVEAPTYPGVLPVLHSLKCNIVGVTSDEDGLVPSSLEVLLDSWSTDQPFPKLLYTVPYGANPTGMSTTAARRIEILHLARKHNILILEDDPYFHLYYGSGPPPPSYLSLERKVDGEIGRVVRFDSLSKILAAGFRLGWTAVATLQPPTFSQMVVLKLLQSWGTSGFLTHAAGVAEYYRRKRDVFETYLNKHLTGLAQWNTPNAAMFYWIKLNLPPGGSETVSGDSAMFIKHSAMHKGVLMLPGESTYHDGRKTCYARVSFSLLSDEDADEVLRRLAAALRDEWHSTENA</sequence>
<dbReference type="CDD" id="cd00609">
    <property type="entry name" value="AAT_like"/>
    <property type="match status" value="1"/>
</dbReference>
<keyword evidence="4 7" id="KW-0808">Transferase</keyword>
<feature type="domain" description="Aminotransferase class I/classII large" evidence="6">
    <location>
        <begin position="183"/>
        <end position="519"/>
    </location>
</feature>
<dbReference type="GO" id="GO:0030170">
    <property type="term" value="F:pyridoxal phosphate binding"/>
    <property type="evidence" value="ECO:0007669"/>
    <property type="project" value="InterPro"/>
</dbReference>
<name>A0AA39JWX3_ARMTA</name>
<evidence type="ECO:0000256" key="5">
    <source>
        <dbReference type="ARBA" id="ARBA00022898"/>
    </source>
</evidence>
<dbReference type="Proteomes" id="UP001175211">
    <property type="component" value="Unassembled WGS sequence"/>
</dbReference>
<dbReference type="PANTHER" id="PTHR42790">
    <property type="entry name" value="AMINOTRANSFERASE"/>
    <property type="match status" value="1"/>
</dbReference>
<keyword evidence="3" id="KW-0032">Aminotransferase</keyword>
<evidence type="ECO:0000256" key="3">
    <source>
        <dbReference type="ARBA" id="ARBA00022576"/>
    </source>
</evidence>
<dbReference type="InterPro" id="IPR050859">
    <property type="entry name" value="Class-I_PLP-dep_aminotransf"/>
</dbReference>
<proteinExistence type="inferred from homology"/>
<dbReference type="Pfam" id="PF00155">
    <property type="entry name" value="Aminotran_1_2"/>
    <property type="match status" value="1"/>
</dbReference>
<comment type="similarity">
    <text evidence="2">Belongs to the class-I pyridoxal-phosphate-dependent aminotransferase family.</text>
</comment>
<dbReference type="RefSeq" id="XP_060327297.1">
    <property type="nucleotide sequence ID" value="XM_060480329.1"/>
</dbReference>
<gene>
    <name evidence="7" type="ORF">EV420DRAFT_1750486</name>
</gene>
<dbReference type="Gene3D" id="3.40.640.10">
    <property type="entry name" value="Type I PLP-dependent aspartate aminotransferase-like (Major domain)"/>
    <property type="match status" value="1"/>
</dbReference>
<accession>A0AA39JWX3</accession>
<dbReference type="InterPro" id="IPR004839">
    <property type="entry name" value="Aminotransferase_I/II_large"/>
</dbReference>
<dbReference type="SUPFAM" id="SSF53383">
    <property type="entry name" value="PLP-dependent transferases"/>
    <property type="match status" value="1"/>
</dbReference>
<dbReference type="EMBL" id="JAUEPS010000036">
    <property type="protein sequence ID" value="KAK0450426.1"/>
    <property type="molecule type" value="Genomic_DNA"/>
</dbReference>
<comment type="caution">
    <text evidence="7">The sequence shown here is derived from an EMBL/GenBank/DDBJ whole genome shotgun (WGS) entry which is preliminary data.</text>
</comment>
<protein>
    <submittedName>
        <fullName evidence="7">Pyridoxal phosphate-dependent transferase</fullName>
    </submittedName>
</protein>
<evidence type="ECO:0000256" key="2">
    <source>
        <dbReference type="ARBA" id="ARBA00007441"/>
    </source>
</evidence>
<dbReference type="GO" id="GO:0008483">
    <property type="term" value="F:transaminase activity"/>
    <property type="evidence" value="ECO:0007669"/>
    <property type="project" value="UniProtKB-KW"/>
</dbReference>
<dbReference type="PANTHER" id="PTHR42790:SF19">
    <property type="entry name" value="KYNURENINE_ALPHA-AMINOADIPATE AMINOTRANSFERASE, MITOCHONDRIAL"/>
    <property type="match status" value="1"/>
</dbReference>
<evidence type="ECO:0000313" key="7">
    <source>
        <dbReference type="EMBL" id="KAK0450426.1"/>
    </source>
</evidence>
<evidence type="ECO:0000259" key="6">
    <source>
        <dbReference type="Pfam" id="PF00155"/>
    </source>
</evidence>
<evidence type="ECO:0000313" key="8">
    <source>
        <dbReference type="Proteomes" id="UP001175211"/>
    </source>
</evidence>
<organism evidence="7 8">
    <name type="scientific">Armillaria tabescens</name>
    <name type="common">Ringless honey mushroom</name>
    <name type="synonym">Agaricus tabescens</name>
    <dbReference type="NCBI Taxonomy" id="1929756"/>
    <lineage>
        <taxon>Eukaryota</taxon>
        <taxon>Fungi</taxon>
        <taxon>Dikarya</taxon>
        <taxon>Basidiomycota</taxon>
        <taxon>Agaricomycotina</taxon>
        <taxon>Agaricomycetes</taxon>
        <taxon>Agaricomycetidae</taxon>
        <taxon>Agaricales</taxon>
        <taxon>Marasmiineae</taxon>
        <taxon>Physalacriaceae</taxon>
        <taxon>Desarmillaria</taxon>
    </lineage>
</organism>
<dbReference type="GeneID" id="85363877"/>
<evidence type="ECO:0000256" key="1">
    <source>
        <dbReference type="ARBA" id="ARBA00001933"/>
    </source>
</evidence>
<reference evidence="7" key="1">
    <citation type="submission" date="2023-06" db="EMBL/GenBank/DDBJ databases">
        <authorList>
            <consortium name="Lawrence Berkeley National Laboratory"/>
            <person name="Ahrendt S."/>
            <person name="Sahu N."/>
            <person name="Indic B."/>
            <person name="Wong-Bajracharya J."/>
            <person name="Merenyi Z."/>
            <person name="Ke H.-M."/>
            <person name="Monk M."/>
            <person name="Kocsube S."/>
            <person name="Drula E."/>
            <person name="Lipzen A."/>
            <person name="Balint B."/>
            <person name="Henrissat B."/>
            <person name="Andreopoulos B."/>
            <person name="Martin F.M."/>
            <person name="Harder C.B."/>
            <person name="Rigling D."/>
            <person name="Ford K.L."/>
            <person name="Foster G.D."/>
            <person name="Pangilinan J."/>
            <person name="Papanicolaou A."/>
            <person name="Barry K."/>
            <person name="LaButti K."/>
            <person name="Viragh M."/>
            <person name="Koriabine M."/>
            <person name="Yan M."/>
            <person name="Riley R."/>
            <person name="Champramary S."/>
            <person name="Plett K.L."/>
            <person name="Tsai I.J."/>
            <person name="Slot J."/>
            <person name="Sipos G."/>
            <person name="Plett J."/>
            <person name="Nagy L.G."/>
            <person name="Grigoriev I.V."/>
        </authorList>
    </citation>
    <scope>NUCLEOTIDE SEQUENCE</scope>
    <source>
        <strain evidence="7">CCBAS 213</strain>
    </source>
</reference>
<dbReference type="AlphaFoldDB" id="A0AA39JWX3"/>
<comment type="cofactor">
    <cofactor evidence="1">
        <name>pyridoxal 5'-phosphate</name>
        <dbReference type="ChEBI" id="CHEBI:597326"/>
    </cofactor>
</comment>